<dbReference type="OrthoDB" id="341421at2759"/>
<dbReference type="EMBL" id="JABBWD010000014">
    <property type="protein sequence ID" value="KAG1778944.1"/>
    <property type="molecule type" value="Genomic_DNA"/>
</dbReference>
<dbReference type="Proteomes" id="UP000714275">
    <property type="component" value="Unassembled WGS sequence"/>
</dbReference>
<evidence type="ECO:0000259" key="1">
    <source>
        <dbReference type="Pfam" id="PF26632"/>
    </source>
</evidence>
<dbReference type="Pfam" id="PF26632">
    <property type="entry name" value="DUF8205"/>
    <property type="match status" value="1"/>
</dbReference>
<keyword evidence="3" id="KW-1185">Reference proteome</keyword>
<accession>A0A9P6ZY53</accession>
<dbReference type="InterPro" id="IPR058518">
    <property type="entry name" value="DUF8205"/>
</dbReference>
<name>A0A9P6ZY53_9AGAM</name>
<sequence>MTDTNDSSAIPKAIIHVIDPERENTFRALAATSGYLKAQSRTKILVKCTQCEMGMEKPRKCSKECFVLLTRVPKEKLVRALPMIDTDRDLTLDRACHDRPAHKPICHEVEDSSGVLKLVRMFSVNPLLMMYLKVGIVLDCNLLNDPRIGFEVPFVARVDIAFEPSDIFDFVGLYFDDKVVREKLQGMVQVNAMTSWYTGMQGARPLTPQRLNQWLEARAKHNTEGYTKDPVGLLDFSSTGISRNNKTVTYTVSVGCHVPPVILEMAMEREPFVRVCPLAGTRFKQPMNAMTCLEYINIHIRADTQNQLRLRTEMREQDREIILAAGRDEDEVPARVLKEKMEREILYNNIVRQGQGARGPETQRAAGQRMR</sequence>
<gene>
    <name evidence="2" type="ORF">EV702DRAFT_1195956</name>
</gene>
<organism evidence="2 3">
    <name type="scientific">Suillus placidus</name>
    <dbReference type="NCBI Taxonomy" id="48579"/>
    <lineage>
        <taxon>Eukaryota</taxon>
        <taxon>Fungi</taxon>
        <taxon>Dikarya</taxon>
        <taxon>Basidiomycota</taxon>
        <taxon>Agaricomycotina</taxon>
        <taxon>Agaricomycetes</taxon>
        <taxon>Agaricomycetidae</taxon>
        <taxon>Boletales</taxon>
        <taxon>Suillineae</taxon>
        <taxon>Suillaceae</taxon>
        <taxon>Suillus</taxon>
    </lineage>
</organism>
<protein>
    <recommendedName>
        <fullName evidence="1">DUF8205 domain-containing protein</fullName>
    </recommendedName>
</protein>
<evidence type="ECO:0000313" key="3">
    <source>
        <dbReference type="Proteomes" id="UP000714275"/>
    </source>
</evidence>
<evidence type="ECO:0000313" key="2">
    <source>
        <dbReference type="EMBL" id="KAG1778944.1"/>
    </source>
</evidence>
<feature type="domain" description="DUF8205" evidence="1">
    <location>
        <begin position="114"/>
        <end position="344"/>
    </location>
</feature>
<comment type="caution">
    <text evidence="2">The sequence shown here is derived from an EMBL/GenBank/DDBJ whole genome shotgun (WGS) entry which is preliminary data.</text>
</comment>
<proteinExistence type="predicted"/>
<reference evidence="2" key="1">
    <citation type="journal article" date="2020" name="New Phytol.">
        <title>Comparative genomics reveals dynamic genome evolution in host specialist ectomycorrhizal fungi.</title>
        <authorList>
            <person name="Lofgren L.A."/>
            <person name="Nguyen N.H."/>
            <person name="Vilgalys R."/>
            <person name="Ruytinx J."/>
            <person name="Liao H.L."/>
            <person name="Branco S."/>
            <person name="Kuo A."/>
            <person name="LaButti K."/>
            <person name="Lipzen A."/>
            <person name="Andreopoulos W."/>
            <person name="Pangilinan J."/>
            <person name="Riley R."/>
            <person name="Hundley H."/>
            <person name="Na H."/>
            <person name="Barry K."/>
            <person name="Grigoriev I.V."/>
            <person name="Stajich J.E."/>
            <person name="Kennedy P.G."/>
        </authorList>
    </citation>
    <scope>NUCLEOTIDE SEQUENCE</scope>
    <source>
        <strain evidence="2">DOB743</strain>
    </source>
</reference>
<dbReference type="AlphaFoldDB" id="A0A9P6ZY53"/>